<evidence type="ECO:0000256" key="4">
    <source>
        <dbReference type="SAM" id="Phobius"/>
    </source>
</evidence>
<dbReference type="Pfam" id="PF00400">
    <property type="entry name" value="WD40"/>
    <property type="match status" value="14"/>
</dbReference>
<feature type="repeat" description="WD" evidence="3">
    <location>
        <begin position="847"/>
        <end position="888"/>
    </location>
</feature>
<evidence type="ECO:0000256" key="2">
    <source>
        <dbReference type="ARBA" id="ARBA00022737"/>
    </source>
</evidence>
<feature type="repeat" description="WD" evidence="3">
    <location>
        <begin position="893"/>
        <end position="934"/>
    </location>
</feature>
<evidence type="ECO:0000313" key="7">
    <source>
        <dbReference type="Proteomes" id="UP000063699"/>
    </source>
</evidence>
<feature type="repeat" description="WD" evidence="3">
    <location>
        <begin position="1207"/>
        <end position="1248"/>
    </location>
</feature>
<dbReference type="OrthoDB" id="192618at2"/>
<proteinExistence type="predicted"/>
<dbReference type="STRING" id="860235.AOZ06_30050"/>
<dbReference type="InterPro" id="IPR020472">
    <property type="entry name" value="WD40_PAC1"/>
</dbReference>
<reference evidence="6 7" key="1">
    <citation type="submission" date="2015-07" db="EMBL/GenBank/DDBJ databases">
        <title>Genome sequencing of Kibdelosporangium phytohabitans.</title>
        <authorList>
            <person name="Qin S."/>
            <person name="Xing K."/>
        </authorList>
    </citation>
    <scope>NUCLEOTIDE SEQUENCE [LARGE SCALE GENOMIC DNA]</scope>
    <source>
        <strain evidence="6 7">KLBMP1111</strain>
    </source>
</reference>
<dbReference type="Gene3D" id="2.130.10.10">
    <property type="entry name" value="YVTN repeat-like/Quinoprotein amine dehydrogenase"/>
    <property type="match status" value="6"/>
</dbReference>
<dbReference type="RefSeq" id="WP_054292479.1">
    <property type="nucleotide sequence ID" value="NZ_CP012752.1"/>
</dbReference>
<feature type="repeat" description="WD" evidence="3">
    <location>
        <begin position="756"/>
        <end position="797"/>
    </location>
</feature>
<feature type="repeat" description="WD" evidence="3">
    <location>
        <begin position="711"/>
        <end position="745"/>
    </location>
</feature>
<name>A0A0N9I7G9_9PSEU</name>
<dbReference type="KEGG" id="kphy:AOZ06_30050"/>
<keyword evidence="4" id="KW-0472">Membrane</keyword>
<evidence type="ECO:0000313" key="6">
    <source>
        <dbReference type="EMBL" id="ALG10576.1"/>
    </source>
</evidence>
<feature type="domain" description="Novel STAND NTPase 1" evidence="5">
    <location>
        <begin position="126"/>
        <end position="539"/>
    </location>
</feature>
<protein>
    <recommendedName>
        <fullName evidence="5">Novel STAND NTPase 1 domain-containing protein</fullName>
    </recommendedName>
</protein>
<dbReference type="PROSITE" id="PS50294">
    <property type="entry name" value="WD_REPEATS_REGION"/>
    <property type="match status" value="14"/>
</dbReference>
<evidence type="ECO:0000259" key="5">
    <source>
        <dbReference type="Pfam" id="PF20703"/>
    </source>
</evidence>
<evidence type="ECO:0000256" key="1">
    <source>
        <dbReference type="ARBA" id="ARBA00022574"/>
    </source>
</evidence>
<keyword evidence="7" id="KW-1185">Reference proteome</keyword>
<keyword evidence="4" id="KW-1133">Transmembrane helix</keyword>
<dbReference type="InterPro" id="IPR049052">
    <property type="entry name" value="nSTAND1"/>
</dbReference>
<organism evidence="6 7">
    <name type="scientific">Kibdelosporangium phytohabitans</name>
    <dbReference type="NCBI Taxonomy" id="860235"/>
    <lineage>
        <taxon>Bacteria</taxon>
        <taxon>Bacillati</taxon>
        <taxon>Actinomycetota</taxon>
        <taxon>Actinomycetes</taxon>
        <taxon>Pseudonocardiales</taxon>
        <taxon>Pseudonocardiaceae</taxon>
        <taxon>Kibdelosporangium</taxon>
    </lineage>
</organism>
<dbReference type="CDD" id="cd00267">
    <property type="entry name" value="ABC_ATPase"/>
    <property type="match status" value="1"/>
</dbReference>
<dbReference type="PROSITE" id="PS50082">
    <property type="entry name" value="WD_REPEATS_2"/>
    <property type="match status" value="14"/>
</dbReference>
<feature type="repeat" description="WD" evidence="3">
    <location>
        <begin position="801"/>
        <end position="842"/>
    </location>
</feature>
<keyword evidence="1 3" id="KW-0853">WD repeat</keyword>
<dbReference type="Pfam" id="PF20703">
    <property type="entry name" value="nSTAND1"/>
    <property type="match status" value="1"/>
</dbReference>
<dbReference type="SMART" id="SM00320">
    <property type="entry name" value="WD40"/>
    <property type="match status" value="14"/>
</dbReference>
<keyword evidence="2" id="KW-0677">Repeat</keyword>
<feature type="repeat" description="WD" evidence="3">
    <location>
        <begin position="1115"/>
        <end position="1156"/>
    </location>
</feature>
<dbReference type="SUPFAM" id="SSF50978">
    <property type="entry name" value="WD40 repeat-like"/>
    <property type="match status" value="2"/>
</dbReference>
<dbReference type="EMBL" id="CP012752">
    <property type="protein sequence ID" value="ALG10576.1"/>
    <property type="molecule type" value="Genomic_DNA"/>
</dbReference>
<dbReference type="InterPro" id="IPR001680">
    <property type="entry name" value="WD40_rpt"/>
</dbReference>
<feature type="transmembrane region" description="Helical" evidence="4">
    <location>
        <begin position="583"/>
        <end position="607"/>
    </location>
</feature>
<feature type="repeat" description="WD" evidence="3">
    <location>
        <begin position="1069"/>
        <end position="1110"/>
    </location>
</feature>
<dbReference type="InterPro" id="IPR015943">
    <property type="entry name" value="WD40/YVTN_repeat-like_dom_sf"/>
</dbReference>
<evidence type="ECO:0000256" key="3">
    <source>
        <dbReference type="PROSITE-ProRule" id="PRU00221"/>
    </source>
</evidence>
<accession>A0A0N9I7G9</accession>
<gene>
    <name evidence="6" type="ORF">AOZ06_30050</name>
</gene>
<dbReference type="InterPro" id="IPR019775">
    <property type="entry name" value="WD40_repeat_CS"/>
</dbReference>
<feature type="repeat" description="WD" evidence="3">
    <location>
        <begin position="977"/>
        <end position="1011"/>
    </location>
</feature>
<dbReference type="PANTHER" id="PTHR19879">
    <property type="entry name" value="TRANSCRIPTION INITIATION FACTOR TFIID"/>
    <property type="match status" value="1"/>
</dbReference>
<dbReference type="InterPro" id="IPR036322">
    <property type="entry name" value="WD40_repeat_dom_sf"/>
</dbReference>
<dbReference type="SUPFAM" id="SSF52540">
    <property type="entry name" value="P-loop containing nucleoside triphosphate hydrolases"/>
    <property type="match status" value="1"/>
</dbReference>
<sequence length="1321" mass="141702">MDKRGTFAERLALLFAEAGGPPLKAVVKSVARARREDRRGRVVRVSGQRLSDWRRGRNVPSSFDALAVVLEILIGEARKTRARPVVDGLYDVDAWRLLWQEALDSPVGGNPRQAVAGEDQEPGVCPYRGLAAFRPQDVDFFFGRDRAVRALGKLVGESFLGGGIAMLVGASGAGKSSLLRAGLGRALKASRGFEECVSVVLTPGQDPLKSLVAEVAELAEPVESALRGDHPAGPARFTAMVRAAMDDHVQRRSGPGVPFVLVVDQFEETFRLSSDESRRSVFVRALHAACASTGGRGGSPVAVILGLRADCYELCLDYPELAEALQERQMVLGPMTAAELTAVIQGPAKAAGLRLAPGLVDVLLQDLGARTGSDKPDETHDAGVLPLLSHTLLATWQRRQAGKLTVAGYRASGGISGSVAATAERAWSSLGDHERDIARHLLLRLVRVSENGSDTRCQMAREDLVGQAGDRAAADSVVEVLAAARLITVDADTVDITHEAVLRAWPRLRGWIDQDRSSALVRQRLQDDASMWDTHGRDRSLLYRGTRLDNVQDWIRTAGGASVNAAARHFLDTSTRHARRIAWFWRGGVILLVVFALTAAVAAAVAVRQRDDAQFRQIVGEANRLQAADPALAAHLSLVAHRLRPDDKDAYARVIATQHLPLSVPVTGHQGPVYSTAFSPDGRVLATGSGDRTVRLWSVRDAPNTAPLAMLDKHNGRVYSVAFSPDGHVLASSSADQTVRLWDVRDPAHPELLAELPGHSGGVYSVTFSPDSRILAAGNQDGTVRLWDVRDPARPETLSTIAGHTDIVGGLAFRPDGRVLATGGAEWAVRLWDVSNPRSPAPLGQPLVGHSGTVYTVAFSPDGHILASGSADKSVRLWDTRDTAHVVPFGAPLVEQEDEVRAIVFGRDGRTLASGGGDKIIRVWNIEDRNRIALVGRYPTGHRTIVYSLASSPDGRSMATVSDDQTVRVWSLPSTVLSGHSNAVQSASFSPDGRVLATGSTDRTARLWDVRDTAWAAPIGGPLTGHAHAVTTVAFSPDSRILATGSEDRTVRLWNVTDPANPKLVGEPLTGHAHAVATAAFSPDNRVLATVSADGTIRLWDVRDVSHPKSSGAALTEHSGGVNSVAFSPHGHLMATAGYDKTVVLWDVRDPARPRILERRLTGHSGALWSVAFSPDARTLASGSSDGTARLWDVSDPARPTALGPALTGHTDTVYSVAFSPDRRTLVTSSYDRTIQLWDVTDPAHPRSLGQTLTGHAGVINSVVFSPDGRTLATSSSDNTTRLWDLDGERAVQRVCSTRLVLTPEVWDQVLPDLTYQPPCR</sequence>
<dbReference type="PRINTS" id="PR00320">
    <property type="entry name" value="GPROTEINBRPT"/>
</dbReference>
<feature type="repeat" description="WD" evidence="3">
    <location>
        <begin position="939"/>
        <end position="972"/>
    </location>
</feature>
<feature type="repeat" description="WD" evidence="3">
    <location>
        <begin position="1161"/>
        <end position="1202"/>
    </location>
</feature>
<dbReference type="PANTHER" id="PTHR19879:SF9">
    <property type="entry name" value="TRANSCRIPTION INITIATION FACTOR TFIID SUBUNIT 5"/>
    <property type="match status" value="1"/>
</dbReference>
<dbReference type="Proteomes" id="UP000063699">
    <property type="component" value="Chromosome"/>
</dbReference>
<feature type="repeat" description="WD" evidence="3">
    <location>
        <begin position="1253"/>
        <end position="1294"/>
    </location>
</feature>
<dbReference type="InterPro" id="IPR027417">
    <property type="entry name" value="P-loop_NTPase"/>
</dbReference>
<feature type="repeat" description="WD" evidence="3">
    <location>
        <begin position="1023"/>
        <end position="1056"/>
    </location>
</feature>
<dbReference type="PROSITE" id="PS00678">
    <property type="entry name" value="WD_REPEATS_1"/>
    <property type="match status" value="11"/>
</dbReference>
<dbReference type="CDD" id="cd00200">
    <property type="entry name" value="WD40"/>
    <property type="match status" value="2"/>
</dbReference>
<feature type="repeat" description="WD" evidence="3">
    <location>
        <begin position="666"/>
        <end position="707"/>
    </location>
</feature>
<keyword evidence="4" id="KW-0812">Transmembrane</keyword>